<feature type="coiled-coil region" evidence="5">
    <location>
        <begin position="392"/>
        <end position="451"/>
    </location>
</feature>
<dbReference type="InterPro" id="IPR023244">
    <property type="entry name" value="Brefeldin_A-sensitivity_4"/>
</dbReference>
<dbReference type="PANTHER" id="PTHR47804:SF3">
    <property type="entry name" value="PROTEIN BRE4"/>
    <property type="match status" value="1"/>
</dbReference>
<evidence type="ECO:0000259" key="8">
    <source>
        <dbReference type="Pfam" id="PF10337"/>
    </source>
</evidence>
<feature type="transmembrane region" description="Helical" evidence="7">
    <location>
        <begin position="128"/>
        <end position="148"/>
    </location>
</feature>
<feature type="transmembrane region" description="Helical" evidence="7">
    <location>
        <begin position="605"/>
        <end position="621"/>
    </location>
</feature>
<sequence>MHLVKFIKTDYVLWKKIIKCTVAYEIATILILIPKVEANVGVVPYLITLGTLFFNASGTAGNQIVEMLLNVAMMIIPSIWCAVVSYLCTLYNSHMNGLYSNGAGIIAAIAFFISVFFTAYYRLKYPRLFIPGLQGFTIAFFGLTKGIYNTQFNVMSIVGIFYPTLIGGAIALLVNLLLWPETAAKVSETSFANALASIQTVLEFIERDVLKDNDEVFSDTAASKQLSQLIQKLDADISKTQTARKEAKYEIVVSYYRPTWYKSFATTLDSLSRYLYGFALTIEREGQIILQQRLDQQKGVHSHDDDSVAIDMEELFTVNSRGAPNYYTKGSTVLEIEYKLISRLQHSVQPNVRRFIKICISVIQCIQYRLETNKAIPKKKQGCEKSEEHLDMAEAMRSLQEAKITLENEYQQRSAVPVEDHFMIYTILFTLTQFGNKLIELEEQANNLIKRKTGKRPHIFFPRVPLSKWLEEAGESAKGERTATEQVLFDQQHLLQREETRRNQASSSNQTEGNREKPIYKPNGPIENRMSIESDWVDDQDNVLIPLQNTPGTHFWSRYLQILNNWLRTDPVRFAIKFTITMELLALMAWLPIQGANDLYNNNHGQWGLLSAMVVFNFTVGSTALQCLFRVLATIVGAVAGYICLLAGNRDENPYVIAVLVLIFQIPMWYMLLGSKYPRIGFISLLTMAVIVSTGYSNRYNEDLFAPVWKRTITSIFAIILVIIIDQFLWPVWARKMVRKHLSDLLIATGIQYSKVASLVCQENTQSHLYKSTLRDVQYNAKILRKQHQLTCQMLGLAQMEPRLTKGPFPIGIYRDILEHEKHILFWIGHLLETQTFIRTQVRKSIMNPMNPYRRELAAAVHLYLYTLACSLRTKSSLPASLPSAEIARRLLSKRQSILWHNHYRLKSDDDQQVKANEESTEDQVYWQAYAAGIIEVIAEQEAMGELVAKLMGQHVFKAATKDWIA</sequence>
<evidence type="ECO:0000256" key="2">
    <source>
        <dbReference type="ARBA" id="ARBA00022692"/>
    </source>
</evidence>
<comment type="subcellular location">
    <subcellularLocation>
        <location evidence="1">Membrane</location>
        <topology evidence="1">Multi-pass membrane protein</topology>
    </subcellularLocation>
</comment>
<reference evidence="9 10" key="1">
    <citation type="journal article" date="2016" name="Proc. Natl. Acad. Sci. U.S.A.">
        <title>Lipid metabolic changes in an early divergent fungus govern the establishment of a mutualistic symbiosis with endobacteria.</title>
        <authorList>
            <person name="Lastovetsky O.A."/>
            <person name="Gaspar M.L."/>
            <person name="Mondo S.J."/>
            <person name="LaButti K.M."/>
            <person name="Sandor L."/>
            <person name="Grigoriev I.V."/>
            <person name="Henry S.A."/>
            <person name="Pawlowska T.E."/>
        </authorList>
    </citation>
    <scope>NUCLEOTIDE SEQUENCE [LARGE SCALE GENOMIC DNA]</scope>
    <source>
        <strain evidence="9 10">ATCC 52813</strain>
    </source>
</reference>
<feature type="domain" description="Putative ER transporter 6TM N-terminal" evidence="8">
    <location>
        <begin position="102"/>
        <end position="288"/>
    </location>
</feature>
<keyword evidence="3 7" id="KW-1133">Transmembrane helix</keyword>
<name>A0A2G4SQB5_RHIZD</name>
<evidence type="ECO:0000256" key="5">
    <source>
        <dbReference type="SAM" id="Coils"/>
    </source>
</evidence>
<dbReference type="Pfam" id="PF11744">
    <property type="entry name" value="ALMT"/>
    <property type="match status" value="1"/>
</dbReference>
<dbReference type="AlphaFoldDB" id="A0A2G4SQB5"/>
<dbReference type="Proteomes" id="UP000242254">
    <property type="component" value="Unassembled WGS sequence"/>
</dbReference>
<dbReference type="PANTHER" id="PTHR47804">
    <property type="entry name" value="60S RIBOSOMAL PROTEIN L19"/>
    <property type="match status" value="1"/>
</dbReference>
<dbReference type="PRINTS" id="PR02047">
    <property type="entry name" value="BREFELDNASP4"/>
</dbReference>
<feature type="compositionally biased region" description="Polar residues" evidence="6">
    <location>
        <begin position="503"/>
        <end position="512"/>
    </location>
</feature>
<feature type="transmembrane region" description="Helical" evidence="7">
    <location>
        <begin position="39"/>
        <end position="56"/>
    </location>
</feature>
<evidence type="ECO:0000256" key="3">
    <source>
        <dbReference type="ARBA" id="ARBA00022989"/>
    </source>
</evidence>
<evidence type="ECO:0000313" key="9">
    <source>
        <dbReference type="EMBL" id="PHZ10964.1"/>
    </source>
</evidence>
<dbReference type="RefSeq" id="XP_023464672.1">
    <property type="nucleotide sequence ID" value="XM_023609105.1"/>
</dbReference>
<dbReference type="Pfam" id="PF10337">
    <property type="entry name" value="ArAE_2_N"/>
    <property type="match status" value="1"/>
</dbReference>
<gene>
    <name evidence="9" type="ORF">RHIMIDRAFT_239117</name>
</gene>
<dbReference type="STRING" id="1340429.A0A2G4SQB5"/>
<evidence type="ECO:0000256" key="4">
    <source>
        <dbReference type="ARBA" id="ARBA00023136"/>
    </source>
</evidence>
<keyword evidence="5" id="KW-0175">Coiled coil</keyword>
<organism evidence="9 10">
    <name type="scientific">Rhizopus microsporus ATCC 52813</name>
    <dbReference type="NCBI Taxonomy" id="1340429"/>
    <lineage>
        <taxon>Eukaryota</taxon>
        <taxon>Fungi</taxon>
        <taxon>Fungi incertae sedis</taxon>
        <taxon>Mucoromycota</taxon>
        <taxon>Mucoromycotina</taxon>
        <taxon>Mucoromycetes</taxon>
        <taxon>Mucorales</taxon>
        <taxon>Mucorineae</taxon>
        <taxon>Rhizopodaceae</taxon>
        <taxon>Rhizopus</taxon>
    </lineage>
</organism>
<keyword evidence="2 7" id="KW-0812">Transmembrane</keyword>
<feature type="transmembrane region" description="Helical" evidence="7">
    <location>
        <begin position="98"/>
        <end position="121"/>
    </location>
</feature>
<feature type="transmembrane region" description="Helical" evidence="7">
    <location>
        <begin position="12"/>
        <end position="33"/>
    </location>
</feature>
<dbReference type="InterPro" id="IPR018823">
    <property type="entry name" value="ArAE_2_N"/>
</dbReference>
<evidence type="ECO:0000313" key="10">
    <source>
        <dbReference type="Proteomes" id="UP000242254"/>
    </source>
</evidence>
<dbReference type="InterPro" id="IPR052430">
    <property type="entry name" value="IVT-Associated"/>
</dbReference>
<proteinExistence type="predicted"/>
<feature type="region of interest" description="Disordered" evidence="6">
    <location>
        <begin position="498"/>
        <end position="524"/>
    </location>
</feature>
<evidence type="ECO:0000256" key="7">
    <source>
        <dbReference type="SAM" id="Phobius"/>
    </source>
</evidence>
<feature type="transmembrane region" description="Helical" evidence="7">
    <location>
        <begin position="154"/>
        <end position="178"/>
    </location>
</feature>
<protein>
    <recommendedName>
        <fullName evidence="8">Putative ER transporter 6TM N-terminal domain-containing protein</fullName>
    </recommendedName>
</protein>
<feature type="transmembrane region" description="Helical" evidence="7">
    <location>
        <begin position="654"/>
        <end position="673"/>
    </location>
</feature>
<keyword evidence="10" id="KW-1185">Reference proteome</keyword>
<keyword evidence="4 7" id="KW-0472">Membrane</keyword>
<evidence type="ECO:0000256" key="1">
    <source>
        <dbReference type="ARBA" id="ARBA00004141"/>
    </source>
</evidence>
<feature type="transmembrane region" description="Helical" evidence="7">
    <location>
        <begin position="680"/>
        <end position="696"/>
    </location>
</feature>
<dbReference type="GO" id="GO:0016020">
    <property type="term" value="C:membrane"/>
    <property type="evidence" value="ECO:0007669"/>
    <property type="project" value="UniProtKB-SubCell"/>
</dbReference>
<accession>A0A2G4SQB5</accession>
<dbReference type="GO" id="GO:0015743">
    <property type="term" value="P:malate transport"/>
    <property type="evidence" value="ECO:0007669"/>
    <property type="project" value="InterPro"/>
</dbReference>
<feature type="transmembrane region" description="Helical" evidence="7">
    <location>
        <begin position="68"/>
        <end position="92"/>
    </location>
</feature>
<feature type="transmembrane region" description="Helical" evidence="7">
    <location>
        <begin position="574"/>
        <end position="593"/>
    </location>
</feature>
<feature type="transmembrane region" description="Helical" evidence="7">
    <location>
        <begin position="628"/>
        <end position="648"/>
    </location>
</feature>
<evidence type="ECO:0000256" key="6">
    <source>
        <dbReference type="SAM" id="MobiDB-lite"/>
    </source>
</evidence>
<dbReference type="EMBL" id="KZ303853">
    <property type="protein sequence ID" value="PHZ10964.1"/>
    <property type="molecule type" value="Genomic_DNA"/>
</dbReference>
<dbReference type="InterPro" id="IPR020966">
    <property type="entry name" value="ALMT"/>
</dbReference>
<dbReference type="GeneID" id="35440095"/>
<feature type="transmembrane region" description="Helical" evidence="7">
    <location>
        <begin position="716"/>
        <end position="733"/>
    </location>
</feature>